<dbReference type="OrthoDB" id="444945at2759"/>
<keyword evidence="3" id="KW-0342">GTP-binding</keyword>
<dbReference type="InterPro" id="IPR027417">
    <property type="entry name" value="P-loop_NTPase"/>
</dbReference>
<evidence type="ECO:0000256" key="3">
    <source>
        <dbReference type="ARBA" id="ARBA00023134"/>
    </source>
</evidence>
<sequence length="451" mass="52086">MALPKKRKQSKRLKCRTKYKVAAKVRDHNRKLRRDAKKKPKKKTKNSMIIAPNLCPFKGEIIEQLNEAKRKEREIRMLNIEAMETQKNDETKKSTESEKLPFRKTWLLKETRDDRYPEHNYKRIITMCDVVLEVLDVRDPLATRSKEIEDYLTENPNKKRIILLNKIDLVPKSVVADWVDYFSKIAPTVPFRASREVRNTPKTSAKDPKFIERIKNKIANKCFGENIVLNYLLTCIDEPLLGITVGVVGMSKVGKSCVVDTIKWKYTIGDEPVPSKKNQSIGVYPFNNMKIELLPWKCTGVQTILKQPSDNRLLLRQALLVDLQNIVPTKICALFLPYINKNQLKLLYDMTVESTEDYKHVLEMKAKRHSLINKRGKPDQVNAAKSFMKDLKNGVLLYYTRPPTDKESPGTTISTELESKFNMDAMATKISKGISHCRDSSRVIHFDMTDS</sequence>
<gene>
    <name evidence="8" type="ORF">CINCED_3A022531</name>
</gene>
<dbReference type="GO" id="GO:0005730">
    <property type="term" value="C:nucleolus"/>
    <property type="evidence" value="ECO:0007669"/>
    <property type="project" value="TreeGrafter"/>
</dbReference>
<keyword evidence="4" id="KW-0539">Nucleus</keyword>
<dbReference type="SUPFAM" id="SSF52540">
    <property type="entry name" value="P-loop containing nucleoside triphosphate hydrolases"/>
    <property type="match status" value="1"/>
</dbReference>
<name>A0A5E4MI91_9HEMI</name>
<keyword evidence="8" id="KW-0378">Hydrolase</keyword>
<evidence type="ECO:0000256" key="6">
    <source>
        <dbReference type="SAM" id="MobiDB-lite"/>
    </source>
</evidence>
<dbReference type="Pfam" id="PF08701">
    <property type="entry name" value="GN3L_Grn1"/>
    <property type="match status" value="1"/>
</dbReference>
<dbReference type="InterPro" id="IPR014813">
    <property type="entry name" value="Gnl3_N_dom"/>
</dbReference>
<evidence type="ECO:0000256" key="4">
    <source>
        <dbReference type="ARBA" id="ARBA00023242"/>
    </source>
</evidence>
<feature type="region of interest" description="Disordered" evidence="6">
    <location>
        <begin position="26"/>
        <end position="45"/>
    </location>
</feature>
<evidence type="ECO:0000256" key="5">
    <source>
        <dbReference type="SAM" id="Coils"/>
    </source>
</evidence>
<dbReference type="Gene3D" id="3.40.50.300">
    <property type="entry name" value="P-loop containing nucleotide triphosphate hydrolases"/>
    <property type="match status" value="1"/>
</dbReference>
<feature type="domain" description="Guanine nucleotide-binding protein-like 3 N-terminal" evidence="7">
    <location>
        <begin position="15"/>
        <end position="88"/>
    </location>
</feature>
<evidence type="ECO:0000313" key="9">
    <source>
        <dbReference type="Proteomes" id="UP000325440"/>
    </source>
</evidence>
<dbReference type="Proteomes" id="UP000325440">
    <property type="component" value="Unassembled WGS sequence"/>
</dbReference>
<accession>A0A5E4MI91</accession>
<dbReference type="PANTHER" id="PTHR11089">
    <property type="entry name" value="GTP-BINDING PROTEIN-RELATED"/>
    <property type="match status" value="1"/>
</dbReference>
<reference evidence="8 9" key="1">
    <citation type="submission" date="2019-08" db="EMBL/GenBank/DDBJ databases">
        <authorList>
            <person name="Alioto T."/>
            <person name="Alioto T."/>
            <person name="Gomez Garrido J."/>
        </authorList>
    </citation>
    <scope>NUCLEOTIDE SEQUENCE [LARGE SCALE GENOMIC DNA]</scope>
</reference>
<protein>
    <submittedName>
        <fullName evidence="8">P-loop containing nucleoside triphosphate hydrolase,Guanine nucleotide-binding protein-like 3, N</fullName>
    </submittedName>
</protein>
<feature type="coiled-coil region" evidence="5">
    <location>
        <begin position="61"/>
        <end position="88"/>
    </location>
</feature>
<dbReference type="PANTHER" id="PTHR11089:SF30">
    <property type="entry name" value="GUANINE NUCLEOTIDE-BINDING PROTEIN-LIKE 3 HOMOLOG"/>
    <property type="match status" value="1"/>
</dbReference>
<keyword evidence="9" id="KW-1185">Reference proteome</keyword>
<evidence type="ECO:0000313" key="8">
    <source>
        <dbReference type="EMBL" id="VVC31887.1"/>
    </source>
</evidence>
<keyword evidence="5" id="KW-0175">Coiled coil</keyword>
<evidence type="ECO:0000259" key="7">
    <source>
        <dbReference type="Pfam" id="PF08701"/>
    </source>
</evidence>
<dbReference type="AlphaFoldDB" id="A0A5E4MI91"/>
<keyword evidence="2" id="KW-0547">Nucleotide-binding</keyword>
<evidence type="ECO:0000256" key="2">
    <source>
        <dbReference type="ARBA" id="ARBA00022741"/>
    </source>
</evidence>
<dbReference type="GO" id="GO:0005525">
    <property type="term" value="F:GTP binding"/>
    <property type="evidence" value="ECO:0007669"/>
    <property type="project" value="UniProtKB-KW"/>
</dbReference>
<proteinExistence type="predicted"/>
<dbReference type="InterPro" id="IPR050755">
    <property type="entry name" value="TRAFAC_YlqF/YawG_RiboMat"/>
</dbReference>
<dbReference type="EMBL" id="CABPRJ010000951">
    <property type="protein sequence ID" value="VVC31887.1"/>
    <property type="molecule type" value="Genomic_DNA"/>
</dbReference>
<comment type="subcellular location">
    <subcellularLocation>
        <location evidence="1">Nucleus</location>
    </subcellularLocation>
</comment>
<organism evidence="8 9">
    <name type="scientific">Cinara cedri</name>
    <dbReference type="NCBI Taxonomy" id="506608"/>
    <lineage>
        <taxon>Eukaryota</taxon>
        <taxon>Metazoa</taxon>
        <taxon>Ecdysozoa</taxon>
        <taxon>Arthropoda</taxon>
        <taxon>Hexapoda</taxon>
        <taxon>Insecta</taxon>
        <taxon>Pterygota</taxon>
        <taxon>Neoptera</taxon>
        <taxon>Paraneoptera</taxon>
        <taxon>Hemiptera</taxon>
        <taxon>Sternorrhyncha</taxon>
        <taxon>Aphidomorpha</taxon>
        <taxon>Aphidoidea</taxon>
        <taxon>Aphididae</taxon>
        <taxon>Lachninae</taxon>
        <taxon>Cinara</taxon>
    </lineage>
</organism>
<dbReference type="GO" id="GO:0016787">
    <property type="term" value="F:hydrolase activity"/>
    <property type="evidence" value="ECO:0007669"/>
    <property type="project" value="UniProtKB-KW"/>
</dbReference>
<evidence type="ECO:0000256" key="1">
    <source>
        <dbReference type="ARBA" id="ARBA00004123"/>
    </source>
</evidence>